<dbReference type="KEGG" id="mcj:MCON_0932"/>
<proteinExistence type="predicted"/>
<gene>
    <name evidence="1" type="ordered locus">MCON_0932</name>
</gene>
<evidence type="ECO:0000313" key="2">
    <source>
        <dbReference type="Proteomes" id="UP000007807"/>
    </source>
</evidence>
<sequence length="166" mass="18112">MKCEYVNYRNGDRWMWMKLICLVIIFMAIPGIKGEIPLAYTPAAISGGQNDMLTVKNYDTGAVMTESYTDVEHLNRDTQVRTGAYANSADAASPRGGLEASISSNVIGNAHIAWQSVDPGVTAKGRHPLIGRSVEDLTGVFSIEKLIQLWSDSQSGEICVDWLPCS</sequence>
<evidence type="ECO:0000313" key="1">
    <source>
        <dbReference type="EMBL" id="AEB67698.1"/>
    </source>
</evidence>
<protein>
    <submittedName>
        <fullName evidence="1">Uncharacterized protein</fullName>
    </submittedName>
</protein>
<organism evidence="1 2">
    <name type="scientific">Methanothrix soehngenii (strain ATCC 5969 / DSM 3671 / JCM 10134 / NBRC 103675 / OCM 69 / GP-6)</name>
    <name type="common">Methanosaeta concilii</name>
    <dbReference type="NCBI Taxonomy" id="990316"/>
    <lineage>
        <taxon>Archaea</taxon>
        <taxon>Methanobacteriati</taxon>
        <taxon>Methanobacteriota</taxon>
        <taxon>Stenosarchaea group</taxon>
        <taxon>Methanomicrobia</taxon>
        <taxon>Methanotrichales</taxon>
        <taxon>Methanotrichaceae</taxon>
        <taxon>Methanothrix</taxon>
    </lineage>
</organism>
<dbReference type="AlphaFoldDB" id="F4BYS1"/>
<dbReference type="STRING" id="990316.MCON_0932"/>
<dbReference type="HOGENOM" id="CLU_1599014_0_0_2"/>
<reference evidence="1 2" key="1">
    <citation type="journal article" date="2011" name="J. Bacteriol.">
        <title>Complete genome sequence of Methanosaeta concilii, a specialist in aceticlastic methanogenesis.</title>
        <authorList>
            <person name="Barber R.D."/>
            <person name="Zhang L."/>
            <person name="Harnack M."/>
            <person name="Olson M.V."/>
            <person name="Kaul R."/>
            <person name="Ingram-Smith C."/>
            <person name="Smith K.S."/>
        </authorList>
    </citation>
    <scope>NUCLEOTIDE SEQUENCE [LARGE SCALE GENOMIC DNA]</scope>
    <source>
        <strain evidence="2">ATCC 5969 / DSM 3671 / JCM 10134 / NBRC 103675 / OCM 69 / GP-6</strain>
    </source>
</reference>
<dbReference type="Proteomes" id="UP000007807">
    <property type="component" value="Chromosome"/>
</dbReference>
<dbReference type="EMBL" id="CP002565">
    <property type="protein sequence ID" value="AEB67698.1"/>
    <property type="molecule type" value="Genomic_DNA"/>
</dbReference>
<accession>F4BYS1</accession>
<keyword evidence="2" id="KW-1185">Reference proteome</keyword>
<name>F4BYS1_METSG</name>
<dbReference type="InParanoid" id="F4BYS1"/>